<feature type="region of interest" description="Disordered" evidence="1">
    <location>
        <begin position="1"/>
        <end position="56"/>
    </location>
</feature>
<dbReference type="EMBL" id="CP002145">
    <property type="protein sequence ID" value="ADM29098.1"/>
    <property type="molecule type" value="Genomic_DNA"/>
</dbReference>
<name>E4PYF2_STAAU</name>
<protein>
    <submittedName>
        <fullName evidence="2">Uncharacterized protein</fullName>
    </submittedName>
</protein>
<feature type="compositionally biased region" description="Basic and acidic residues" evidence="1">
    <location>
        <begin position="8"/>
        <end position="27"/>
    </location>
</feature>
<evidence type="ECO:0000256" key="1">
    <source>
        <dbReference type="SAM" id="MobiDB-lite"/>
    </source>
</evidence>
<geneLocation type="plasmid" evidence="2">
    <name>p18813-P03</name>
</geneLocation>
<reference evidence="2" key="1">
    <citation type="journal article" date="2010" name="J. Clin. Microbiol.">
        <title>Complete nucleotide sequence analysis of plasmids in strains of Staphylococcus aureus clone USA300 reveals a high level of identity among isolates with closely related core genome sequences.</title>
        <authorList>
            <person name="Kennedy A.D."/>
            <person name="Porcella S.F."/>
            <person name="Martens C."/>
            <person name="Whitney A.R."/>
            <person name="Braughton K.R."/>
            <person name="Chen L."/>
            <person name="Craig C.T."/>
            <person name="Tenover F.C."/>
            <person name="Kreiswirth B.N."/>
            <person name="Musser J.M."/>
            <person name="Deleo F.R."/>
        </authorList>
    </citation>
    <scope>NUCLEOTIDE SEQUENCE</scope>
    <source>
        <strain evidence="2">18813</strain>
        <plasmid evidence="2">p18813-P03</plasmid>
    </source>
</reference>
<sequence length="56" mass="7387">MYGGLFMKRTDKYREEYEREQERERQSRNNYDINEENKRRFYEHQQRMYEEQKNKK</sequence>
<proteinExistence type="predicted"/>
<accession>E4PYF2</accession>
<evidence type="ECO:0000313" key="2">
    <source>
        <dbReference type="EMBL" id="ADM29098.1"/>
    </source>
</evidence>
<dbReference type="AlphaFoldDB" id="E4PYF2"/>
<keyword evidence="2" id="KW-0614">Plasmid</keyword>
<gene>
    <name evidence="2" type="ORF">SUM_0022p2</name>
</gene>
<organism evidence="2">
    <name type="scientific">Staphylococcus aureus</name>
    <dbReference type="NCBI Taxonomy" id="1280"/>
    <lineage>
        <taxon>Bacteria</taxon>
        <taxon>Bacillati</taxon>
        <taxon>Bacillota</taxon>
        <taxon>Bacilli</taxon>
        <taxon>Bacillales</taxon>
        <taxon>Staphylococcaceae</taxon>
        <taxon>Staphylococcus</taxon>
    </lineage>
</organism>
<feature type="compositionally biased region" description="Basic and acidic residues" evidence="1">
    <location>
        <begin position="35"/>
        <end position="56"/>
    </location>
</feature>